<protein>
    <submittedName>
        <fullName evidence="2">Uncharacterized protein</fullName>
    </submittedName>
</protein>
<dbReference type="AlphaFoldDB" id="A0A450Z7J3"/>
<accession>A0A450Z7J3</accession>
<dbReference type="EMBL" id="CAADFU010000209">
    <property type="protein sequence ID" value="VFK49648.1"/>
    <property type="molecule type" value="Genomic_DNA"/>
</dbReference>
<dbReference type="EMBL" id="CAADFR010000206">
    <property type="protein sequence ID" value="VFK45051.1"/>
    <property type="molecule type" value="Genomic_DNA"/>
</dbReference>
<gene>
    <name evidence="3" type="ORF">BECKSD772D_GA0070982_13012</name>
    <name evidence="2" type="ORF">BECKSD772E_GA0070983_12091</name>
    <name evidence="1" type="ORF">BECKSD772F_GA0070984_12061</name>
</gene>
<evidence type="ECO:0000313" key="1">
    <source>
        <dbReference type="EMBL" id="VFK45051.1"/>
    </source>
</evidence>
<reference evidence="2" key="1">
    <citation type="submission" date="2019-02" db="EMBL/GenBank/DDBJ databases">
        <authorList>
            <person name="Gruber-Vodicka R. H."/>
            <person name="Seah K. B. B."/>
        </authorList>
    </citation>
    <scope>NUCLEOTIDE SEQUENCE</scope>
    <source>
        <strain evidence="3">BECK_S127</strain>
        <strain evidence="2">BECK_S1320</strain>
        <strain evidence="1">BECK_S1321</strain>
    </source>
</reference>
<evidence type="ECO:0000313" key="3">
    <source>
        <dbReference type="EMBL" id="VFK81310.1"/>
    </source>
</evidence>
<name>A0A450Z7J3_9GAMM</name>
<dbReference type="EMBL" id="CAADHB010000301">
    <property type="protein sequence ID" value="VFK81310.1"/>
    <property type="molecule type" value="Genomic_DNA"/>
</dbReference>
<sequence>MSTETSVLNFKQFKKDLTRGQRFQDYCCMLLWYMRKTPICNFQSHDFQKFFGENLQMEEFKYDEQSMMSENLFIETKERVSPHVDLHPAGIYAKDKPIKYTIGNYDEIWRFKRSKLVDLHRTGNYREIEVKNKETEVVTAKGFLLDKNKANEICEDKLENLSEKCMKYMPKEVQEIIKSNHKTNETTNQ</sequence>
<evidence type="ECO:0000313" key="2">
    <source>
        <dbReference type="EMBL" id="VFK49648.1"/>
    </source>
</evidence>
<organism evidence="2">
    <name type="scientific">Candidatus Kentrum sp. SD</name>
    <dbReference type="NCBI Taxonomy" id="2126332"/>
    <lineage>
        <taxon>Bacteria</taxon>
        <taxon>Pseudomonadati</taxon>
        <taxon>Pseudomonadota</taxon>
        <taxon>Gammaproteobacteria</taxon>
        <taxon>Candidatus Kentrum</taxon>
    </lineage>
</organism>
<proteinExistence type="predicted"/>